<comment type="caution">
    <text evidence="2">The sequence shown here is derived from an EMBL/GenBank/DDBJ whole genome shotgun (WGS) entry which is preliminary data.</text>
</comment>
<evidence type="ECO:0000313" key="3">
    <source>
        <dbReference type="Proteomes" id="UP001189429"/>
    </source>
</evidence>
<dbReference type="Proteomes" id="UP001189429">
    <property type="component" value="Unassembled WGS sequence"/>
</dbReference>
<organism evidence="2 3">
    <name type="scientific">Prorocentrum cordatum</name>
    <dbReference type="NCBI Taxonomy" id="2364126"/>
    <lineage>
        <taxon>Eukaryota</taxon>
        <taxon>Sar</taxon>
        <taxon>Alveolata</taxon>
        <taxon>Dinophyceae</taxon>
        <taxon>Prorocentrales</taxon>
        <taxon>Prorocentraceae</taxon>
        <taxon>Prorocentrum</taxon>
    </lineage>
</organism>
<evidence type="ECO:0000256" key="1">
    <source>
        <dbReference type="SAM" id="MobiDB-lite"/>
    </source>
</evidence>
<dbReference type="EMBL" id="CAUYUJ010018829">
    <property type="protein sequence ID" value="CAK0886622.1"/>
    <property type="molecule type" value="Genomic_DNA"/>
</dbReference>
<proteinExistence type="predicted"/>
<protein>
    <submittedName>
        <fullName evidence="2">Uncharacterized protein</fullName>
    </submittedName>
</protein>
<name>A0ABN9WML7_9DINO</name>
<feature type="non-terminal residue" evidence="2">
    <location>
        <position position="1"/>
    </location>
</feature>
<feature type="region of interest" description="Disordered" evidence="1">
    <location>
        <begin position="43"/>
        <end position="77"/>
    </location>
</feature>
<gene>
    <name evidence="2" type="ORF">PCOR1329_LOCUS67921</name>
</gene>
<accession>A0ABN9WML7</accession>
<feature type="compositionally biased region" description="Gly residues" evidence="1">
    <location>
        <begin position="67"/>
        <end position="77"/>
    </location>
</feature>
<sequence>ACADWGPSWRCAAKSRWPSSATGASSTRCAESVPETPRRWCARGSRGAATWQPPEVSSRQGAQGPLDVGGGPVLRSV</sequence>
<keyword evidence="3" id="KW-1185">Reference proteome</keyword>
<evidence type="ECO:0000313" key="2">
    <source>
        <dbReference type="EMBL" id="CAK0886622.1"/>
    </source>
</evidence>
<feature type="non-terminal residue" evidence="2">
    <location>
        <position position="77"/>
    </location>
</feature>
<reference evidence="2" key="1">
    <citation type="submission" date="2023-10" db="EMBL/GenBank/DDBJ databases">
        <authorList>
            <person name="Chen Y."/>
            <person name="Shah S."/>
            <person name="Dougan E. K."/>
            <person name="Thang M."/>
            <person name="Chan C."/>
        </authorList>
    </citation>
    <scope>NUCLEOTIDE SEQUENCE [LARGE SCALE GENOMIC DNA]</scope>
</reference>